<comment type="catalytic activity">
    <reaction evidence="7">
        <text>sarcosine + O2 + H2O = formaldehyde + glycine + H2O2</text>
        <dbReference type="Rhea" id="RHEA:13313"/>
        <dbReference type="ChEBI" id="CHEBI:15377"/>
        <dbReference type="ChEBI" id="CHEBI:15379"/>
        <dbReference type="ChEBI" id="CHEBI:16240"/>
        <dbReference type="ChEBI" id="CHEBI:16842"/>
        <dbReference type="ChEBI" id="CHEBI:57305"/>
        <dbReference type="ChEBI" id="CHEBI:57433"/>
        <dbReference type="EC" id="1.5.3.1"/>
    </reaction>
</comment>
<keyword evidence="5" id="KW-0274">FAD</keyword>
<dbReference type="InterPro" id="IPR036188">
    <property type="entry name" value="FAD/NAD-bd_sf"/>
</dbReference>
<sequence>MASLDYDVIVVGAGIFGSCTAYHCQKLGLKTLLLEQFKLGHSNGSSHGFSRIIRYAHNEVEYVPLVGDAYDQIDELEKKRKEKLWKQTGLLWVSTGGKIDKISSNLKTHNIEHEVVCGSKIHEKYPQFQFGEEWQGLIDPKGGVIYANKWLHAFQDEFVQLGGVVHEEEELISYNDQLQDRIEVKTNKGSYSSRKIIFTVGSWITKLLPELDFKINPISLSVCYWKAAEEKDSQLLNDDHFPVLIAKNVERKEYHFALPDTDYQGSIKFVYDAGDTLTADFQHPEKRSQSLIDLPAEFIRKHLPVVDHKAPSHVDFCKYTNSPDDHYLIGPIPFKNPNVLVGGCGCGSGFKVSPAIGRALAEMAADKPTTVDVSYFSISRFQK</sequence>
<dbReference type="PANTHER" id="PTHR10961">
    <property type="entry name" value="PEROXISOMAL SARCOSINE OXIDASE"/>
    <property type="match status" value="1"/>
</dbReference>
<reference evidence="9" key="1">
    <citation type="submission" date="2022-11" db="EMBL/GenBank/DDBJ databases">
        <authorList>
            <person name="Kikuchi T."/>
        </authorList>
    </citation>
    <scope>NUCLEOTIDE SEQUENCE</scope>
    <source>
        <strain evidence="9">PS1010</strain>
    </source>
</reference>
<evidence type="ECO:0000256" key="4">
    <source>
        <dbReference type="ARBA" id="ARBA00022630"/>
    </source>
</evidence>
<comment type="similarity">
    <text evidence="2">Belongs to the MSOX/MTOX family.</text>
</comment>
<evidence type="ECO:0000313" key="10">
    <source>
        <dbReference type="Proteomes" id="UP001152747"/>
    </source>
</evidence>
<dbReference type="GO" id="GO:0050031">
    <property type="term" value="F:L-pipecolate oxidase activity"/>
    <property type="evidence" value="ECO:0007669"/>
    <property type="project" value="TreeGrafter"/>
</dbReference>
<dbReference type="GO" id="GO:0050660">
    <property type="term" value="F:flavin adenine dinucleotide binding"/>
    <property type="evidence" value="ECO:0007669"/>
    <property type="project" value="InterPro"/>
</dbReference>
<dbReference type="SUPFAM" id="SSF51905">
    <property type="entry name" value="FAD/NAD(P)-binding domain"/>
    <property type="match status" value="1"/>
</dbReference>
<dbReference type="GO" id="GO:0033514">
    <property type="term" value="P:L-lysine catabolic process to acetyl-CoA via L-pipecolate"/>
    <property type="evidence" value="ECO:0007669"/>
    <property type="project" value="TreeGrafter"/>
</dbReference>
<dbReference type="FunFam" id="3.50.50.60:FF:000189">
    <property type="entry name" value="Monomeric sarcosine oxidase"/>
    <property type="match status" value="1"/>
</dbReference>
<dbReference type="Gene3D" id="3.50.50.60">
    <property type="entry name" value="FAD/NAD(P)-binding domain"/>
    <property type="match status" value="1"/>
</dbReference>
<dbReference type="SUPFAM" id="SSF54373">
    <property type="entry name" value="FAD-linked reductases, C-terminal domain"/>
    <property type="match status" value="1"/>
</dbReference>
<keyword evidence="10" id="KW-1185">Reference proteome</keyword>
<protein>
    <recommendedName>
        <fullName evidence="3">sarcosine oxidasee (formaldehyde-forming)</fullName>
        <ecNumber evidence="3">1.5.3.1</ecNumber>
    </recommendedName>
</protein>
<dbReference type="InterPro" id="IPR006076">
    <property type="entry name" value="FAD-dep_OxRdtase"/>
</dbReference>
<evidence type="ECO:0000256" key="3">
    <source>
        <dbReference type="ARBA" id="ARBA00012769"/>
    </source>
</evidence>
<feature type="domain" description="FAD dependent oxidoreductase" evidence="8">
    <location>
        <begin position="7"/>
        <end position="363"/>
    </location>
</feature>
<evidence type="ECO:0000259" key="8">
    <source>
        <dbReference type="Pfam" id="PF01266"/>
    </source>
</evidence>
<dbReference type="OrthoDB" id="424974at2759"/>
<comment type="caution">
    <text evidence="9">The sequence shown here is derived from an EMBL/GenBank/DDBJ whole genome shotgun (WGS) entry which is preliminary data.</text>
</comment>
<name>A0A9P1J7C8_9PELO</name>
<keyword evidence="6" id="KW-0560">Oxidoreductase</keyword>
<proteinExistence type="inferred from homology"/>
<dbReference type="Pfam" id="PF01266">
    <property type="entry name" value="DAO"/>
    <property type="match status" value="1"/>
</dbReference>
<organism evidence="9 10">
    <name type="scientific">Caenorhabditis angaria</name>
    <dbReference type="NCBI Taxonomy" id="860376"/>
    <lineage>
        <taxon>Eukaryota</taxon>
        <taxon>Metazoa</taxon>
        <taxon>Ecdysozoa</taxon>
        <taxon>Nematoda</taxon>
        <taxon>Chromadorea</taxon>
        <taxon>Rhabditida</taxon>
        <taxon>Rhabditina</taxon>
        <taxon>Rhabditomorpha</taxon>
        <taxon>Rhabditoidea</taxon>
        <taxon>Rhabditidae</taxon>
        <taxon>Peloderinae</taxon>
        <taxon>Caenorhabditis</taxon>
    </lineage>
</organism>
<evidence type="ECO:0000256" key="2">
    <source>
        <dbReference type="ARBA" id="ARBA00010989"/>
    </source>
</evidence>
<gene>
    <name evidence="9" type="ORF">CAMP_LOCUS18921</name>
</gene>
<evidence type="ECO:0000313" key="9">
    <source>
        <dbReference type="EMBL" id="CAI5456284.1"/>
    </source>
</evidence>
<evidence type="ECO:0000256" key="1">
    <source>
        <dbReference type="ARBA" id="ARBA00001974"/>
    </source>
</evidence>
<evidence type="ECO:0000256" key="5">
    <source>
        <dbReference type="ARBA" id="ARBA00022827"/>
    </source>
</evidence>
<dbReference type="GO" id="GO:0008115">
    <property type="term" value="F:sarcosine oxidase activity"/>
    <property type="evidence" value="ECO:0007669"/>
    <property type="project" value="UniProtKB-EC"/>
</dbReference>
<dbReference type="InterPro" id="IPR045170">
    <property type="entry name" value="MTOX"/>
</dbReference>
<dbReference type="PANTHER" id="PTHR10961:SF46">
    <property type="entry name" value="PEROXISOMAL SARCOSINE OXIDASE"/>
    <property type="match status" value="1"/>
</dbReference>
<keyword evidence="4" id="KW-0285">Flavoprotein</keyword>
<accession>A0A9P1J7C8</accession>
<dbReference type="Proteomes" id="UP001152747">
    <property type="component" value="Unassembled WGS sequence"/>
</dbReference>
<dbReference type="EMBL" id="CANHGI010000006">
    <property type="protein sequence ID" value="CAI5456284.1"/>
    <property type="molecule type" value="Genomic_DNA"/>
</dbReference>
<dbReference type="EC" id="1.5.3.1" evidence="3"/>
<dbReference type="GO" id="GO:0005777">
    <property type="term" value="C:peroxisome"/>
    <property type="evidence" value="ECO:0007669"/>
    <property type="project" value="TreeGrafter"/>
</dbReference>
<dbReference type="AlphaFoldDB" id="A0A9P1J7C8"/>
<dbReference type="Gene3D" id="3.30.9.10">
    <property type="entry name" value="D-Amino Acid Oxidase, subunit A, domain 2"/>
    <property type="match status" value="1"/>
</dbReference>
<comment type="cofactor">
    <cofactor evidence="1">
        <name>FAD</name>
        <dbReference type="ChEBI" id="CHEBI:57692"/>
    </cofactor>
</comment>
<evidence type="ECO:0000256" key="7">
    <source>
        <dbReference type="ARBA" id="ARBA00052742"/>
    </source>
</evidence>
<evidence type="ECO:0000256" key="6">
    <source>
        <dbReference type="ARBA" id="ARBA00023002"/>
    </source>
</evidence>